<feature type="signal peptide" evidence="2">
    <location>
        <begin position="1"/>
        <end position="21"/>
    </location>
</feature>
<evidence type="ECO:0000256" key="2">
    <source>
        <dbReference type="SAM" id="SignalP"/>
    </source>
</evidence>
<evidence type="ECO:0000313" key="4">
    <source>
        <dbReference type="EMBL" id="HIZ52859.1"/>
    </source>
</evidence>
<feature type="chain" id="PRO_5038542758" evidence="2">
    <location>
        <begin position="22"/>
        <end position="221"/>
    </location>
</feature>
<dbReference type="Proteomes" id="UP000824063">
    <property type="component" value="Unassembled WGS sequence"/>
</dbReference>
<feature type="domain" description="PepSY" evidence="3">
    <location>
        <begin position="77"/>
        <end position="135"/>
    </location>
</feature>
<dbReference type="Gene3D" id="3.10.450.40">
    <property type="match status" value="2"/>
</dbReference>
<dbReference type="AlphaFoldDB" id="A0A9D2JHR6"/>
<dbReference type="Pfam" id="PF03413">
    <property type="entry name" value="PepSY"/>
    <property type="match status" value="2"/>
</dbReference>
<feature type="compositionally biased region" description="Polar residues" evidence="1">
    <location>
        <begin position="64"/>
        <end position="76"/>
    </location>
</feature>
<dbReference type="InterPro" id="IPR025711">
    <property type="entry name" value="PepSY"/>
</dbReference>
<proteinExistence type="predicted"/>
<protein>
    <submittedName>
        <fullName evidence="4">PepSY domain-containing protein</fullName>
    </submittedName>
</protein>
<feature type="region of interest" description="Disordered" evidence="1">
    <location>
        <begin position="26"/>
        <end position="77"/>
    </location>
</feature>
<name>A0A9D2JHR6_9ENTE</name>
<dbReference type="PROSITE" id="PS51257">
    <property type="entry name" value="PROKAR_LIPOPROTEIN"/>
    <property type="match status" value="1"/>
</dbReference>
<evidence type="ECO:0000313" key="5">
    <source>
        <dbReference type="Proteomes" id="UP000824063"/>
    </source>
</evidence>
<reference evidence="4" key="1">
    <citation type="journal article" date="2021" name="PeerJ">
        <title>Extensive microbial diversity within the chicken gut microbiome revealed by metagenomics and culture.</title>
        <authorList>
            <person name="Gilroy R."/>
            <person name="Ravi A."/>
            <person name="Getino M."/>
            <person name="Pursley I."/>
            <person name="Horton D.L."/>
            <person name="Alikhan N.F."/>
            <person name="Baker D."/>
            <person name="Gharbi K."/>
            <person name="Hall N."/>
            <person name="Watson M."/>
            <person name="Adriaenssens E.M."/>
            <person name="Foster-Nyarko E."/>
            <person name="Jarju S."/>
            <person name="Secka A."/>
            <person name="Antonio M."/>
            <person name="Oren A."/>
            <person name="Chaudhuri R.R."/>
            <person name="La Ragione R."/>
            <person name="Hildebrand F."/>
            <person name="Pallen M.J."/>
        </authorList>
    </citation>
    <scope>NUCLEOTIDE SEQUENCE</scope>
    <source>
        <strain evidence="4">CHK172-16539</strain>
    </source>
</reference>
<evidence type="ECO:0000259" key="3">
    <source>
        <dbReference type="Pfam" id="PF03413"/>
    </source>
</evidence>
<organism evidence="4 5">
    <name type="scientific">Candidatus Enterococcus avicola</name>
    <dbReference type="NCBI Taxonomy" id="2838561"/>
    <lineage>
        <taxon>Bacteria</taxon>
        <taxon>Bacillati</taxon>
        <taxon>Bacillota</taxon>
        <taxon>Bacilli</taxon>
        <taxon>Lactobacillales</taxon>
        <taxon>Enterococcaceae</taxon>
        <taxon>Enterococcus</taxon>
    </lineage>
</organism>
<evidence type="ECO:0000256" key="1">
    <source>
        <dbReference type="SAM" id="MobiDB-lite"/>
    </source>
</evidence>
<feature type="compositionally biased region" description="Low complexity" evidence="1">
    <location>
        <begin position="26"/>
        <end position="37"/>
    </location>
</feature>
<keyword evidence="2" id="KW-0732">Signal</keyword>
<sequence>MKKIILSVGTLSLGLLLAACGQNPIQTSSQTPEQSTQVENNQTTDVVNATKDTDDIDDTDDSTPASTNQTSQQKPSVSLAEAIEIFQKEFPDTDITSIDLDTSFGHFFYKIEGVNDLKEYEIKVDAATKEIREREEEDLDADEKNGVKRQEEKLDLSKLLTLDEVTKIALEQTQGGQATDWDLDRDGALTYWEVDVENGKQEATVKIHAQTGEVLEVELDD</sequence>
<comment type="caution">
    <text evidence="4">The sequence shown here is derived from an EMBL/GenBank/DDBJ whole genome shotgun (WGS) entry which is preliminary data.</text>
</comment>
<gene>
    <name evidence="4" type="ORF">IAA20_02830</name>
</gene>
<accession>A0A9D2JHR6</accession>
<dbReference type="EMBL" id="DXBN01000066">
    <property type="protein sequence ID" value="HIZ52859.1"/>
    <property type="molecule type" value="Genomic_DNA"/>
</dbReference>
<feature type="compositionally biased region" description="Polar residues" evidence="1">
    <location>
        <begin position="38"/>
        <end position="47"/>
    </location>
</feature>
<feature type="domain" description="PepSY" evidence="3">
    <location>
        <begin position="160"/>
        <end position="218"/>
    </location>
</feature>
<reference evidence="4" key="2">
    <citation type="submission" date="2021-04" db="EMBL/GenBank/DDBJ databases">
        <authorList>
            <person name="Gilroy R."/>
        </authorList>
    </citation>
    <scope>NUCLEOTIDE SEQUENCE</scope>
    <source>
        <strain evidence="4">CHK172-16539</strain>
    </source>
</reference>